<evidence type="ECO:0000256" key="7">
    <source>
        <dbReference type="ARBA" id="ARBA00022949"/>
    </source>
</evidence>
<dbReference type="Pfam" id="PF00822">
    <property type="entry name" value="PMP22_Claudin"/>
    <property type="match status" value="1"/>
</dbReference>
<evidence type="ECO:0000256" key="1">
    <source>
        <dbReference type="ARBA" id="ARBA00004435"/>
    </source>
</evidence>
<feature type="transmembrane region" description="Helical" evidence="10">
    <location>
        <begin position="168"/>
        <end position="190"/>
    </location>
</feature>
<protein>
    <submittedName>
        <fullName evidence="12">Claudin-5</fullName>
    </submittedName>
</protein>
<comment type="subcellular location">
    <subcellularLocation>
        <location evidence="1">Cell junction</location>
        <location evidence="1">Tight junction</location>
    </subcellularLocation>
    <subcellularLocation>
        <location evidence="2">Cell membrane</location>
        <topology evidence="2">Multi-pass membrane protein</topology>
    </subcellularLocation>
</comment>
<evidence type="ECO:0000256" key="6">
    <source>
        <dbReference type="ARBA" id="ARBA00022692"/>
    </source>
</evidence>
<dbReference type="EMBL" id="REGW02000024">
    <property type="protein sequence ID" value="KAE8278607.1"/>
    <property type="molecule type" value="Genomic_DNA"/>
</dbReference>
<evidence type="ECO:0000256" key="4">
    <source>
        <dbReference type="ARBA" id="ARBA00022427"/>
    </source>
</evidence>
<evidence type="ECO:0000256" key="2">
    <source>
        <dbReference type="ARBA" id="ARBA00004651"/>
    </source>
</evidence>
<feature type="signal peptide" evidence="11">
    <location>
        <begin position="1"/>
        <end position="26"/>
    </location>
</feature>
<keyword evidence="9 10" id="KW-0472">Membrane</keyword>
<dbReference type="PANTHER" id="PTHR12002">
    <property type="entry name" value="CLAUDIN"/>
    <property type="match status" value="1"/>
</dbReference>
<evidence type="ECO:0000256" key="3">
    <source>
        <dbReference type="ARBA" id="ARBA00008295"/>
    </source>
</evidence>
<gene>
    <name evidence="12" type="ORF">D5F01_LYC23522</name>
</gene>
<evidence type="ECO:0000256" key="9">
    <source>
        <dbReference type="ARBA" id="ARBA00023136"/>
    </source>
</evidence>
<comment type="caution">
    <text evidence="12">The sequence shown here is derived from an EMBL/GenBank/DDBJ whole genome shotgun (WGS) entry which is preliminary data.</text>
</comment>
<evidence type="ECO:0000256" key="5">
    <source>
        <dbReference type="ARBA" id="ARBA00022475"/>
    </source>
</evidence>
<comment type="similarity">
    <text evidence="3">Belongs to the claudin family.</text>
</comment>
<evidence type="ECO:0000256" key="10">
    <source>
        <dbReference type="SAM" id="Phobius"/>
    </source>
</evidence>
<evidence type="ECO:0000256" key="8">
    <source>
        <dbReference type="ARBA" id="ARBA00022989"/>
    </source>
</evidence>
<keyword evidence="8 10" id="KW-1133">Transmembrane helix</keyword>
<dbReference type="PRINTS" id="PR01077">
    <property type="entry name" value="CLAUDIN"/>
</dbReference>
<dbReference type="InterPro" id="IPR006187">
    <property type="entry name" value="Claudin"/>
</dbReference>
<accession>A0A6G0HHT3</accession>
<sequence>MWRRVAQILGLLLCILGWVFVGCTLAMDHWRVAQLGGQGGSSVVVTAWYWSDLWKDCYEDSTAVVNCVDFRLMWTVKSYIHAVRGLLVIGLCLGLIGTVLTFFGLECTNIGGDQRSNDRMLGTASALHLVGCVSDLAAYCLYINRVAAAFLHSKADPSKLSYEIGPPLYLGLVGSFLILLGSTLHCATACRVNHPKSRPPMVPFICERGDEKEVLREHKLICAPSNVSNDSRNIFTYKTASVVTV</sequence>
<proteinExistence type="inferred from homology"/>
<feature type="transmembrane region" description="Helical" evidence="10">
    <location>
        <begin position="126"/>
        <end position="148"/>
    </location>
</feature>
<evidence type="ECO:0000256" key="11">
    <source>
        <dbReference type="SAM" id="SignalP"/>
    </source>
</evidence>
<reference evidence="12 13" key="1">
    <citation type="submission" date="2019-07" db="EMBL/GenBank/DDBJ databases">
        <title>Chromosome genome assembly for large yellow croaker.</title>
        <authorList>
            <person name="Xiao S."/>
        </authorList>
    </citation>
    <scope>NUCLEOTIDE SEQUENCE [LARGE SCALE GENOMIC DNA]</scope>
    <source>
        <strain evidence="12">JMULYC20181020</strain>
        <tissue evidence="12">Muscle</tissue>
    </source>
</reference>
<keyword evidence="5" id="KW-1003">Cell membrane</keyword>
<dbReference type="PROSITE" id="PS51257">
    <property type="entry name" value="PROKAR_LIPOPROTEIN"/>
    <property type="match status" value="1"/>
</dbReference>
<feature type="transmembrane region" description="Helical" evidence="10">
    <location>
        <begin position="82"/>
        <end position="105"/>
    </location>
</feature>
<dbReference type="GO" id="GO:0005923">
    <property type="term" value="C:bicellular tight junction"/>
    <property type="evidence" value="ECO:0007669"/>
    <property type="project" value="UniProtKB-SubCell"/>
</dbReference>
<name>A0A6G0HHT3_LARCR</name>
<organism evidence="12 13">
    <name type="scientific">Larimichthys crocea</name>
    <name type="common">Large yellow croaker</name>
    <name type="synonym">Pseudosciaena crocea</name>
    <dbReference type="NCBI Taxonomy" id="215358"/>
    <lineage>
        <taxon>Eukaryota</taxon>
        <taxon>Metazoa</taxon>
        <taxon>Chordata</taxon>
        <taxon>Craniata</taxon>
        <taxon>Vertebrata</taxon>
        <taxon>Euteleostomi</taxon>
        <taxon>Actinopterygii</taxon>
        <taxon>Neopterygii</taxon>
        <taxon>Teleostei</taxon>
        <taxon>Neoteleostei</taxon>
        <taxon>Acanthomorphata</taxon>
        <taxon>Eupercaria</taxon>
        <taxon>Sciaenidae</taxon>
        <taxon>Larimichthys</taxon>
    </lineage>
</organism>
<keyword evidence="7" id="KW-0965">Cell junction</keyword>
<keyword evidence="4" id="KW-0796">Tight junction</keyword>
<dbReference type="GO" id="GO:0005886">
    <property type="term" value="C:plasma membrane"/>
    <property type="evidence" value="ECO:0007669"/>
    <property type="project" value="UniProtKB-SubCell"/>
</dbReference>
<evidence type="ECO:0000313" key="13">
    <source>
        <dbReference type="Proteomes" id="UP000424527"/>
    </source>
</evidence>
<dbReference type="Gene3D" id="1.20.140.150">
    <property type="match status" value="1"/>
</dbReference>
<keyword evidence="6 10" id="KW-0812">Transmembrane</keyword>
<dbReference type="InterPro" id="IPR004031">
    <property type="entry name" value="PMP22/EMP/MP20/Claudin"/>
</dbReference>
<feature type="chain" id="PRO_5026222237" evidence="11">
    <location>
        <begin position="27"/>
        <end position="245"/>
    </location>
</feature>
<keyword evidence="13" id="KW-1185">Reference proteome</keyword>
<dbReference type="Proteomes" id="UP000424527">
    <property type="component" value="Unassembled WGS sequence"/>
</dbReference>
<evidence type="ECO:0000313" key="12">
    <source>
        <dbReference type="EMBL" id="KAE8278607.1"/>
    </source>
</evidence>
<dbReference type="GO" id="GO:0005198">
    <property type="term" value="F:structural molecule activity"/>
    <property type="evidence" value="ECO:0007669"/>
    <property type="project" value="InterPro"/>
</dbReference>
<dbReference type="AlphaFoldDB" id="A0A6G0HHT3"/>
<keyword evidence="11" id="KW-0732">Signal</keyword>